<evidence type="ECO:0000313" key="3">
    <source>
        <dbReference type="Proteomes" id="UP001219518"/>
    </source>
</evidence>
<proteinExistence type="predicted"/>
<feature type="compositionally biased region" description="Low complexity" evidence="1">
    <location>
        <begin position="189"/>
        <end position="200"/>
    </location>
</feature>
<keyword evidence="3" id="KW-1185">Reference proteome</keyword>
<reference evidence="2" key="1">
    <citation type="submission" date="2021-07" db="EMBL/GenBank/DDBJ databases">
        <authorList>
            <person name="Catto M.A."/>
            <person name="Jacobson A."/>
            <person name="Kennedy G."/>
            <person name="Labadie P."/>
            <person name="Hunt B.G."/>
            <person name="Srinivasan R."/>
        </authorList>
    </citation>
    <scope>NUCLEOTIDE SEQUENCE</scope>
    <source>
        <strain evidence="2">PL_HMW_Pooled</strain>
        <tissue evidence="2">Head</tissue>
    </source>
</reference>
<dbReference type="Proteomes" id="UP001219518">
    <property type="component" value="Unassembled WGS sequence"/>
</dbReference>
<comment type="caution">
    <text evidence="2">The sequence shown here is derived from an EMBL/GenBank/DDBJ whole genome shotgun (WGS) entry which is preliminary data.</text>
</comment>
<evidence type="ECO:0000313" key="2">
    <source>
        <dbReference type="EMBL" id="KAK3923162.1"/>
    </source>
</evidence>
<dbReference type="EMBL" id="JAHWGI010001142">
    <property type="protein sequence ID" value="KAK3923162.1"/>
    <property type="molecule type" value="Genomic_DNA"/>
</dbReference>
<feature type="compositionally biased region" description="Basic and acidic residues" evidence="1">
    <location>
        <begin position="88"/>
        <end position="137"/>
    </location>
</feature>
<sequence>MKMKNMSPVFLLPPLMFMGMMPFMLATLKGIVVKAMMLNQVAFMSTLWMTVRDVVFGPRPIVKYYNYGYKPAPRPPVHYRHPAPPAPHVDHHVEHHHSEPVHFEHHHEEHHLPDHRVEHHVEHHETHGASPFFHDESSSGEDYAQDLSYVGANDRNDRDDRRGVKQQQQQDGLLDEDEEAGAMLPQASAYRRPGPALAPARPRPQHYEAQARPNRLRYAGSGTAVA</sequence>
<evidence type="ECO:0000256" key="1">
    <source>
        <dbReference type="SAM" id="MobiDB-lite"/>
    </source>
</evidence>
<feature type="region of interest" description="Disordered" evidence="1">
    <location>
        <begin position="81"/>
        <end position="226"/>
    </location>
</feature>
<dbReference type="AlphaFoldDB" id="A0AAE1HKR2"/>
<organism evidence="2 3">
    <name type="scientific">Frankliniella fusca</name>
    <dbReference type="NCBI Taxonomy" id="407009"/>
    <lineage>
        <taxon>Eukaryota</taxon>
        <taxon>Metazoa</taxon>
        <taxon>Ecdysozoa</taxon>
        <taxon>Arthropoda</taxon>
        <taxon>Hexapoda</taxon>
        <taxon>Insecta</taxon>
        <taxon>Pterygota</taxon>
        <taxon>Neoptera</taxon>
        <taxon>Paraneoptera</taxon>
        <taxon>Thysanoptera</taxon>
        <taxon>Terebrantia</taxon>
        <taxon>Thripoidea</taxon>
        <taxon>Thripidae</taxon>
        <taxon>Frankliniella</taxon>
    </lineage>
</organism>
<name>A0AAE1HKR2_9NEOP</name>
<accession>A0AAE1HKR2</accession>
<reference evidence="2" key="2">
    <citation type="journal article" date="2023" name="BMC Genomics">
        <title>Pest status, molecular evolution, and epigenetic factors derived from the genome assembly of Frankliniella fusca, a thysanopteran phytovirus vector.</title>
        <authorList>
            <person name="Catto M.A."/>
            <person name="Labadie P.E."/>
            <person name="Jacobson A.L."/>
            <person name="Kennedy G.G."/>
            <person name="Srinivasan R."/>
            <person name="Hunt B.G."/>
        </authorList>
    </citation>
    <scope>NUCLEOTIDE SEQUENCE</scope>
    <source>
        <strain evidence="2">PL_HMW_Pooled</strain>
    </source>
</reference>
<protein>
    <submittedName>
        <fullName evidence="2">Phosphatidylinositol-3-phosphatase</fullName>
    </submittedName>
</protein>
<feature type="compositionally biased region" description="Basic and acidic residues" evidence="1">
    <location>
        <begin position="154"/>
        <end position="163"/>
    </location>
</feature>
<gene>
    <name evidence="2" type="ORF">KUF71_000244</name>
</gene>